<feature type="region of interest" description="Disordered" evidence="1">
    <location>
        <begin position="276"/>
        <end position="324"/>
    </location>
</feature>
<accession>A0A6L7IVE3</accession>
<feature type="region of interest" description="Disordered" evidence="1">
    <location>
        <begin position="25"/>
        <end position="45"/>
    </location>
</feature>
<feature type="chain" id="PRO_5039390791" evidence="2">
    <location>
        <begin position="19"/>
        <end position="465"/>
    </location>
</feature>
<dbReference type="KEGG" id="egd:GS424_012750"/>
<dbReference type="RefSeq" id="WP_160942683.1">
    <property type="nucleotide sequence ID" value="NZ_CP063310.1"/>
</dbReference>
<dbReference type="AlphaFoldDB" id="A0A6L7IVE3"/>
<evidence type="ECO:0000313" key="4">
    <source>
        <dbReference type="Proteomes" id="UP000478463"/>
    </source>
</evidence>
<dbReference type="Pfam" id="PF08239">
    <property type="entry name" value="SH3_3"/>
    <property type="match status" value="1"/>
</dbReference>
<feature type="compositionally biased region" description="Pro residues" evidence="1">
    <location>
        <begin position="300"/>
        <end position="316"/>
    </location>
</feature>
<dbReference type="InterPro" id="IPR003646">
    <property type="entry name" value="SH3-like_bac-type"/>
</dbReference>
<evidence type="ECO:0000256" key="2">
    <source>
        <dbReference type="SAM" id="SignalP"/>
    </source>
</evidence>
<feature type="signal peptide" evidence="2">
    <location>
        <begin position="1"/>
        <end position="18"/>
    </location>
</feature>
<keyword evidence="2" id="KW-0732">Signal</keyword>
<gene>
    <name evidence="3" type="ORF">GS424_012750</name>
</gene>
<dbReference type="PROSITE" id="PS51257">
    <property type="entry name" value="PROKAR_LIPOPROTEIN"/>
    <property type="match status" value="1"/>
</dbReference>
<evidence type="ECO:0000313" key="3">
    <source>
        <dbReference type="EMBL" id="QOS67381.1"/>
    </source>
</evidence>
<evidence type="ECO:0000256" key="1">
    <source>
        <dbReference type="SAM" id="MobiDB-lite"/>
    </source>
</evidence>
<dbReference type="SMART" id="SM00287">
    <property type="entry name" value="SH3b"/>
    <property type="match status" value="1"/>
</dbReference>
<name>A0A6L7IVE3_9ACTN</name>
<organism evidence="3 4">
    <name type="scientific">Eggerthella guodeyinii</name>
    <dbReference type="NCBI Taxonomy" id="2690837"/>
    <lineage>
        <taxon>Bacteria</taxon>
        <taxon>Bacillati</taxon>
        <taxon>Actinomycetota</taxon>
        <taxon>Coriobacteriia</taxon>
        <taxon>Eggerthellales</taxon>
        <taxon>Eggerthellaceae</taxon>
        <taxon>Eggerthella</taxon>
    </lineage>
</organism>
<proteinExistence type="predicted"/>
<protein>
    <submittedName>
        <fullName evidence="3">SH3 domain-containing protein</fullName>
    </submittedName>
</protein>
<dbReference type="EMBL" id="CP063310">
    <property type="protein sequence ID" value="QOS67381.1"/>
    <property type="molecule type" value="Genomic_DNA"/>
</dbReference>
<dbReference type="Proteomes" id="UP000478463">
    <property type="component" value="Chromosome"/>
</dbReference>
<dbReference type="Gene3D" id="2.30.30.40">
    <property type="entry name" value="SH3 Domains"/>
    <property type="match status" value="1"/>
</dbReference>
<sequence length="465" mass="48189">MRGRGWKAATLIAAAVLAGTLAGCSSPDQKEADPQPQHQAAEKQEASIEGTLVSFSGKDLVMESNAQSYTFDVSEATVSAANMVAGDEIVVHYEGDLDADGTKGVNVTLVEDKGAAPTQQQEQQVVGSLVDMSMNTITVKQNDGTEITFNSSNCEHDFANGMREGNWVVVTYLGTINGTDGSSVKVVKITDNDPNTVEQAKQQMNIKAVDETTYATAGVHIRASYSTDSEILGNLAQGQSIQRTGVCDNGWSRVNYNGTDAYIYGDYLTTQAPAASAAPAKTSGEPAATPQTEGGEPAPVVTPVPAPEPDPTPAPEPTQQAATGTVKDASMNTLTVEIDGVEITLNVTDAQHHYKNGIQTGNSVSITYTGELTSDPSTATVVSVEDDDANAATNAVYTGAVTDGTMNTVTIVTDDGATMTFAKDEATDTTGGLITGTRVDITVDSAAASDDSTVIPAISIDLAAA</sequence>
<reference evidence="3 4" key="1">
    <citation type="submission" date="2020-10" db="EMBL/GenBank/DDBJ databases">
        <title>Eggerthella sp. nov., isolated from human feces.</title>
        <authorList>
            <person name="Yajun G."/>
        </authorList>
    </citation>
    <scope>NUCLEOTIDE SEQUENCE [LARGE SCALE GENOMIC DNA]</scope>
    <source>
        <strain evidence="3 4">HF-1101</strain>
    </source>
</reference>